<feature type="compositionally biased region" description="Low complexity" evidence="1">
    <location>
        <begin position="149"/>
        <end position="172"/>
    </location>
</feature>
<dbReference type="AlphaFoldDB" id="A0A9C6X8A6"/>
<dbReference type="Proteomes" id="UP000504606">
    <property type="component" value="Unplaced"/>
</dbReference>
<dbReference type="KEGG" id="foc:113217888"/>
<dbReference type="RefSeq" id="XP_052130908.1">
    <property type="nucleotide sequence ID" value="XM_052274948.1"/>
</dbReference>
<proteinExistence type="predicted"/>
<feature type="compositionally biased region" description="Polar residues" evidence="1">
    <location>
        <begin position="1"/>
        <end position="10"/>
    </location>
</feature>
<keyword evidence="2" id="KW-1185">Reference proteome</keyword>
<organism evidence="2 3">
    <name type="scientific">Frankliniella occidentalis</name>
    <name type="common">Western flower thrips</name>
    <name type="synonym">Euthrips occidentalis</name>
    <dbReference type="NCBI Taxonomy" id="133901"/>
    <lineage>
        <taxon>Eukaryota</taxon>
        <taxon>Metazoa</taxon>
        <taxon>Ecdysozoa</taxon>
        <taxon>Arthropoda</taxon>
        <taxon>Hexapoda</taxon>
        <taxon>Insecta</taxon>
        <taxon>Pterygota</taxon>
        <taxon>Neoptera</taxon>
        <taxon>Paraneoptera</taxon>
        <taxon>Thysanoptera</taxon>
        <taxon>Terebrantia</taxon>
        <taxon>Thripoidea</taxon>
        <taxon>Thripidae</taxon>
        <taxon>Frankliniella</taxon>
    </lineage>
</organism>
<feature type="region of interest" description="Disordered" evidence="1">
    <location>
        <begin position="1"/>
        <end position="62"/>
    </location>
</feature>
<evidence type="ECO:0000256" key="1">
    <source>
        <dbReference type="SAM" id="MobiDB-lite"/>
    </source>
</evidence>
<gene>
    <name evidence="3" type="primary">LOC113217888</name>
</gene>
<evidence type="ECO:0000313" key="3">
    <source>
        <dbReference type="RefSeq" id="XP_052130908.1"/>
    </source>
</evidence>
<accession>A0A9C6X8A6</accession>
<reference evidence="3" key="1">
    <citation type="submission" date="2025-08" db="UniProtKB">
        <authorList>
            <consortium name="RefSeq"/>
        </authorList>
    </citation>
    <scope>IDENTIFICATION</scope>
    <source>
        <tissue evidence="3">Whole organism</tissue>
    </source>
</reference>
<dbReference type="GeneID" id="113217888"/>
<feature type="compositionally biased region" description="Low complexity" evidence="1">
    <location>
        <begin position="27"/>
        <end position="38"/>
    </location>
</feature>
<evidence type="ECO:0000313" key="2">
    <source>
        <dbReference type="Proteomes" id="UP000504606"/>
    </source>
</evidence>
<protein>
    <submittedName>
        <fullName evidence="3">Uncharacterized protein LOC113217888</fullName>
    </submittedName>
</protein>
<feature type="region of interest" description="Disordered" evidence="1">
    <location>
        <begin position="147"/>
        <end position="178"/>
    </location>
</feature>
<feature type="region of interest" description="Disordered" evidence="1">
    <location>
        <begin position="232"/>
        <end position="254"/>
    </location>
</feature>
<sequence length="410" mass="41702">MKNKRSTPLSRPSPVCSDSHAGGRGESGALPGAGLPGSPRHRVDPTRPHPVPRPGPRGGRPLPRPLRLFSLCWCLLRAGQVRGGPVLCCAPRLHDQEYVELQQHGAAAMEVTRCLTCLALLLSVTSTSAEPQLFGLLRDKLPPVLPTRSTSTTAAPEISSTTPSTTTTSSPAGDSNPAANVQHLQALQALHDIQSIHALQNLQALQNIQNLQNLQTAVERAKRSGNILQLLGGASGSSSGSSSGGGGPTADAPYPASLGSAAPAYGAPAPAPAPAALGGGGGLLGGRGILSAILGSSSSNSATAGVAVDGKGPTYGNYIGMGAGLPMVYGQRSFDFQSFRQSLLGVLMQAVRAITGGVIALKGQLVRVKGQLLSAKGNIISASGEALSQFGRNIASNALRPKPPEPPGQS</sequence>
<name>A0A9C6X8A6_FRAOC</name>
<dbReference type="OrthoDB" id="8195535at2759"/>